<dbReference type="PANTHER" id="PTHR30096">
    <property type="entry name" value="4,5-DOPA DIOXYGENASE EXTRADIOL-LIKE PROTEIN"/>
    <property type="match status" value="1"/>
</dbReference>
<reference evidence="7" key="2">
    <citation type="journal article" date="2021" name="J Anim Sci Technol">
        <title>Complete genome sequence of Paenibacillus konkukensis sp. nov. SK3146 as a potential probiotic strain.</title>
        <authorList>
            <person name="Jung H.I."/>
            <person name="Park S."/>
            <person name="Niu K.M."/>
            <person name="Lee S.W."/>
            <person name="Kothari D."/>
            <person name="Yi K.J."/>
            <person name="Kim S.K."/>
        </authorList>
    </citation>
    <scope>NUCLEOTIDE SEQUENCE</scope>
    <source>
        <strain evidence="7">SK3146</strain>
    </source>
</reference>
<dbReference type="InterPro" id="IPR014436">
    <property type="entry name" value="Extradiol_dOase_DODA"/>
</dbReference>
<sequence length="256" mass="28965">MYPSFFFAHGMPTIVNETNAYTKFLRTLGLLLPKPKGIAIVSAHWESGVQLISSNPKPDTLHDFFGFPDALYETVYPARGDLVLSMEIEKLLAADGIRCELNHRRGLDHGVWTLLSLLYPLADVPVVELSVNPKLVPEEQYRIGRALKSLKARDVMIIGSGGTVHNLAKLHWQTEDAEEWAVRFDRWLAEKIAVWELEALFDYEGRGPFVREAVPSREHLAPLFISMGAGDEQQSAKLLHQEYEYGTLSLSAWMFR</sequence>
<name>A0ABY4RV42_9BACL</name>
<evidence type="ECO:0000256" key="3">
    <source>
        <dbReference type="ARBA" id="ARBA00022723"/>
    </source>
</evidence>
<keyword evidence="5" id="KW-0560">Oxidoreductase</keyword>
<feature type="domain" description="Extradiol ring-cleavage dioxygenase class III enzyme subunit B" evidence="6">
    <location>
        <begin position="34"/>
        <end position="248"/>
    </location>
</feature>
<dbReference type="PANTHER" id="PTHR30096:SF0">
    <property type="entry name" value="4,5-DOPA DIOXYGENASE EXTRADIOL-LIKE PROTEIN"/>
    <property type="match status" value="1"/>
</dbReference>
<dbReference type="GO" id="GO:0051213">
    <property type="term" value="F:dioxygenase activity"/>
    <property type="evidence" value="ECO:0007669"/>
    <property type="project" value="UniProtKB-KW"/>
</dbReference>
<dbReference type="PIRSF" id="PIRSF006157">
    <property type="entry name" value="Doxgns_DODA"/>
    <property type="match status" value="1"/>
</dbReference>
<evidence type="ECO:0000313" key="7">
    <source>
        <dbReference type="EMBL" id="UQZ85282.1"/>
    </source>
</evidence>
<reference evidence="7" key="1">
    <citation type="submission" date="2018-02" db="EMBL/GenBank/DDBJ databases">
        <authorList>
            <person name="Kim S.-K."/>
            <person name="Jung H.-I."/>
            <person name="Lee S.-W."/>
        </authorList>
    </citation>
    <scope>NUCLEOTIDE SEQUENCE</scope>
    <source>
        <strain evidence="7">SK3146</strain>
    </source>
</reference>
<dbReference type="Pfam" id="PF02900">
    <property type="entry name" value="LigB"/>
    <property type="match status" value="1"/>
</dbReference>
<accession>A0ABY4RV42</accession>
<dbReference type="SUPFAM" id="SSF53213">
    <property type="entry name" value="LigB-like"/>
    <property type="match status" value="1"/>
</dbReference>
<comment type="similarity">
    <text evidence="2">Belongs to the DODA-type extradiol aromatic ring-opening dioxygenase family.</text>
</comment>
<organism evidence="7 8">
    <name type="scientific">Paenibacillus konkukensis</name>
    <dbReference type="NCBI Taxonomy" id="2020716"/>
    <lineage>
        <taxon>Bacteria</taxon>
        <taxon>Bacillati</taxon>
        <taxon>Bacillota</taxon>
        <taxon>Bacilli</taxon>
        <taxon>Bacillales</taxon>
        <taxon>Paenibacillaceae</taxon>
        <taxon>Paenibacillus</taxon>
    </lineage>
</organism>
<comment type="cofactor">
    <cofactor evidence="1">
        <name>Zn(2+)</name>
        <dbReference type="ChEBI" id="CHEBI:29105"/>
    </cofactor>
</comment>
<dbReference type="EMBL" id="CP027059">
    <property type="protein sequence ID" value="UQZ85282.1"/>
    <property type="molecule type" value="Genomic_DNA"/>
</dbReference>
<dbReference type="Gene3D" id="3.40.830.10">
    <property type="entry name" value="LigB-like"/>
    <property type="match status" value="1"/>
</dbReference>
<dbReference type="CDD" id="cd07363">
    <property type="entry name" value="45_DOPA_Dioxygenase"/>
    <property type="match status" value="1"/>
</dbReference>
<proteinExistence type="inferred from homology"/>
<evidence type="ECO:0000313" key="8">
    <source>
        <dbReference type="Proteomes" id="UP001057134"/>
    </source>
</evidence>
<gene>
    <name evidence="7" type="ORF">SK3146_04571</name>
</gene>
<keyword evidence="8" id="KW-1185">Reference proteome</keyword>
<evidence type="ECO:0000256" key="2">
    <source>
        <dbReference type="ARBA" id="ARBA00007581"/>
    </source>
</evidence>
<dbReference type="Proteomes" id="UP001057134">
    <property type="component" value="Chromosome"/>
</dbReference>
<evidence type="ECO:0000256" key="4">
    <source>
        <dbReference type="ARBA" id="ARBA00022833"/>
    </source>
</evidence>
<evidence type="ECO:0000256" key="5">
    <source>
        <dbReference type="ARBA" id="ARBA00023002"/>
    </source>
</evidence>
<keyword evidence="4" id="KW-0862">Zinc</keyword>
<dbReference type="RefSeq" id="WP_249860940.1">
    <property type="nucleotide sequence ID" value="NZ_CP027059.1"/>
</dbReference>
<dbReference type="InterPro" id="IPR004183">
    <property type="entry name" value="Xdiol_dOase_suB"/>
</dbReference>
<protein>
    <submittedName>
        <fullName evidence="7">LigB family dioxygenase</fullName>
    </submittedName>
</protein>
<keyword evidence="7" id="KW-0223">Dioxygenase</keyword>
<evidence type="ECO:0000259" key="6">
    <source>
        <dbReference type="Pfam" id="PF02900"/>
    </source>
</evidence>
<keyword evidence="3" id="KW-0479">Metal-binding</keyword>
<evidence type="ECO:0000256" key="1">
    <source>
        <dbReference type="ARBA" id="ARBA00001947"/>
    </source>
</evidence>